<organism evidence="1 2">
    <name type="scientific">Salinisphaera orenii YIM 95161</name>
    <dbReference type="NCBI Taxonomy" id="1051139"/>
    <lineage>
        <taxon>Bacteria</taxon>
        <taxon>Pseudomonadati</taxon>
        <taxon>Pseudomonadota</taxon>
        <taxon>Gammaproteobacteria</taxon>
        <taxon>Salinisphaerales</taxon>
        <taxon>Salinisphaeraceae</taxon>
        <taxon>Salinisphaera</taxon>
    </lineage>
</organism>
<dbReference type="AlphaFoldDB" id="A0A423PKI4"/>
<comment type="caution">
    <text evidence="1">The sequence shown here is derived from an EMBL/GenBank/DDBJ whole genome shotgun (WGS) entry which is preliminary data.</text>
</comment>
<name>A0A423PKI4_9GAMM</name>
<evidence type="ECO:0000313" key="2">
    <source>
        <dbReference type="Proteomes" id="UP000285123"/>
    </source>
</evidence>
<dbReference type="Proteomes" id="UP000285123">
    <property type="component" value="Unassembled WGS sequence"/>
</dbReference>
<gene>
    <name evidence="1" type="ORF">SAHL_13195</name>
</gene>
<evidence type="ECO:0000313" key="1">
    <source>
        <dbReference type="EMBL" id="ROO26114.1"/>
    </source>
</evidence>
<accession>A0A423PKI4</accession>
<dbReference type="EMBL" id="AYKF01000103">
    <property type="protein sequence ID" value="ROO26114.1"/>
    <property type="molecule type" value="Genomic_DNA"/>
</dbReference>
<protein>
    <submittedName>
        <fullName evidence="1">Uncharacterized protein</fullName>
    </submittedName>
</protein>
<reference evidence="1 2" key="1">
    <citation type="submission" date="2013-10" db="EMBL/GenBank/DDBJ databases">
        <title>Salinisphaera halophila YIM 95161 Genome Sequencing.</title>
        <authorList>
            <person name="Lai Q."/>
            <person name="Li C."/>
            <person name="Shao Z."/>
        </authorList>
    </citation>
    <scope>NUCLEOTIDE SEQUENCE [LARGE SCALE GENOMIC DNA]</scope>
    <source>
        <strain evidence="1 2">YIM 95161</strain>
    </source>
</reference>
<proteinExistence type="predicted"/>
<dbReference type="RefSeq" id="WP_123591874.1">
    <property type="nucleotide sequence ID" value="NZ_AYKF01000103.1"/>
</dbReference>
<sequence length="95" mass="10247">MATAGLEINPYAGYVNYGAPDVALRAGSDRLTASADEDLDGLRHGLRGVLDVSHSLAATAAFERTELDIHDIDIDANTVRVGLRWYFPSRGFAAR</sequence>